<keyword evidence="5" id="KW-1185">Reference proteome</keyword>
<evidence type="ECO:0000313" key="5">
    <source>
        <dbReference type="Proteomes" id="UP001472866"/>
    </source>
</evidence>
<evidence type="ECO:0000256" key="2">
    <source>
        <dbReference type="ARBA" id="ARBA00023242"/>
    </source>
</evidence>
<dbReference type="AlphaFoldDB" id="A0AAX4PFQ2"/>
<name>A0AAX4PFQ2_9CHLO</name>
<accession>A0AAX4PFQ2</accession>
<dbReference type="Proteomes" id="UP001472866">
    <property type="component" value="Chromosome 10"/>
</dbReference>
<dbReference type="GO" id="GO:0005634">
    <property type="term" value="C:nucleus"/>
    <property type="evidence" value="ECO:0007669"/>
    <property type="project" value="UniProtKB-SubCell"/>
</dbReference>
<dbReference type="PANTHER" id="PTHR47358:SF2">
    <property type="entry name" value="E3 UBIQUITIN-PROTEIN LIGASE HOS1"/>
    <property type="match status" value="1"/>
</dbReference>
<comment type="subcellular location">
    <subcellularLocation>
        <location evidence="1">Nucleus</location>
    </subcellularLocation>
</comment>
<dbReference type="InterPro" id="IPR044718">
    <property type="entry name" value="HOS1"/>
</dbReference>
<proteinExistence type="predicted"/>
<evidence type="ECO:0000313" key="4">
    <source>
        <dbReference type="EMBL" id="WZN64749.1"/>
    </source>
</evidence>
<sequence>MLRTGGVRQPAIISTMEVEQSRGEWSDEMRELCSVEPKSLATGGGSSRLFAKFAQAGLTRQVGPTRILTPLRNLELPRQGGAEAWHLFALFDCALEGGFPAVILDYVVQVCQDSQVVSSDPTESFLMRGNLVESWCEEVALALRREFHTLVETVDPRSQEFLSKGLWLETVLRNLEVVFEVLAAGGADRAASAALLDSLSQVTLALESCRTCNWYLCSEDLGGLQPKPSSSGVGREHAPFFVGDLLADLGLPKDAYPFVSFVDAVKKIFLAGRDRGAASATKGLRAERRAFLYYLFDIGCGEASVQNFAVQFNLASSECAAVRAYCLLDRRDGSSVDEACLILPSVANHINHTKVVQELIALGRSQNALDIIRSRLDNGSFPTLAEAMLSLECKGLYEGFLHCRDLFEAAGDDAASSRIAEQCTRAWCERHQGGKVNQLPFGEREEACLPKSGRALYLAMRRRYKEAEAALKDAPEEDSSVLRKLLETAAAVLPAETS</sequence>
<dbReference type="InterPro" id="IPR025151">
    <property type="entry name" value="ELYS_dom"/>
</dbReference>
<dbReference type="PANTHER" id="PTHR47358">
    <property type="entry name" value="E3 UBIQUITIN-PROTEIN LIGASE HOS1"/>
    <property type="match status" value="1"/>
</dbReference>
<reference evidence="4 5" key="1">
    <citation type="submission" date="2024-03" db="EMBL/GenBank/DDBJ databases">
        <title>Complete genome sequence of the green alga Chloropicon roscoffensis RCC1871.</title>
        <authorList>
            <person name="Lemieux C."/>
            <person name="Pombert J.-F."/>
            <person name="Otis C."/>
            <person name="Turmel M."/>
        </authorList>
    </citation>
    <scope>NUCLEOTIDE SEQUENCE [LARGE SCALE GENOMIC DNA]</scope>
    <source>
        <strain evidence="4 5">RCC1871</strain>
    </source>
</reference>
<gene>
    <name evidence="4" type="ORF">HKI87_10g63060</name>
</gene>
<dbReference type="EMBL" id="CP151510">
    <property type="protein sequence ID" value="WZN64749.1"/>
    <property type="molecule type" value="Genomic_DNA"/>
</dbReference>
<dbReference type="Pfam" id="PF13934">
    <property type="entry name" value="ELYS"/>
    <property type="match status" value="1"/>
</dbReference>
<protein>
    <submittedName>
        <fullName evidence="4">Nuclear pore complex assembly protein</fullName>
    </submittedName>
</protein>
<feature type="domain" description="ELYS-like" evidence="3">
    <location>
        <begin position="241"/>
        <end position="450"/>
    </location>
</feature>
<evidence type="ECO:0000256" key="1">
    <source>
        <dbReference type="ARBA" id="ARBA00004123"/>
    </source>
</evidence>
<keyword evidence="2" id="KW-0539">Nucleus</keyword>
<organism evidence="4 5">
    <name type="scientific">Chloropicon roscoffensis</name>
    <dbReference type="NCBI Taxonomy" id="1461544"/>
    <lineage>
        <taxon>Eukaryota</taxon>
        <taxon>Viridiplantae</taxon>
        <taxon>Chlorophyta</taxon>
        <taxon>Chloropicophyceae</taxon>
        <taxon>Chloropicales</taxon>
        <taxon>Chloropicaceae</taxon>
        <taxon>Chloropicon</taxon>
    </lineage>
</organism>
<dbReference type="GO" id="GO:0004842">
    <property type="term" value="F:ubiquitin-protein transferase activity"/>
    <property type="evidence" value="ECO:0007669"/>
    <property type="project" value="InterPro"/>
</dbReference>
<dbReference type="GO" id="GO:0016567">
    <property type="term" value="P:protein ubiquitination"/>
    <property type="evidence" value="ECO:0007669"/>
    <property type="project" value="InterPro"/>
</dbReference>
<evidence type="ECO:0000259" key="3">
    <source>
        <dbReference type="Pfam" id="PF13934"/>
    </source>
</evidence>